<evidence type="ECO:0000313" key="2">
    <source>
        <dbReference type="Proteomes" id="UP001589750"/>
    </source>
</evidence>
<proteinExistence type="predicted"/>
<dbReference type="Pfam" id="PF13671">
    <property type="entry name" value="AAA_33"/>
    <property type="match status" value="1"/>
</dbReference>
<dbReference type="RefSeq" id="WP_140007220.1">
    <property type="nucleotide sequence ID" value="NZ_JBHMDG010000020.1"/>
</dbReference>
<name>A0ABV5KCD2_9ACTN</name>
<comment type="caution">
    <text evidence="1">The sequence shown here is derived from an EMBL/GenBank/DDBJ whole genome shotgun (WGS) entry which is preliminary data.</text>
</comment>
<evidence type="ECO:0000313" key="1">
    <source>
        <dbReference type="EMBL" id="MFB9314412.1"/>
    </source>
</evidence>
<keyword evidence="2" id="KW-1185">Reference proteome</keyword>
<dbReference type="SUPFAM" id="SSF52540">
    <property type="entry name" value="P-loop containing nucleoside triphosphate hydrolases"/>
    <property type="match status" value="1"/>
</dbReference>
<gene>
    <name evidence="1" type="ORF">ACFFRI_15255</name>
</gene>
<dbReference type="InterPro" id="IPR027417">
    <property type="entry name" value="P-loop_NTPase"/>
</dbReference>
<dbReference type="EMBL" id="JBHMDG010000020">
    <property type="protein sequence ID" value="MFB9314412.1"/>
    <property type="molecule type" value="Genomic_DNA"/>
</dbReference>
<organism evidence="1 2">
    <name type="scientific">Nocardioides plantarum</name>
    <dbReference type="NCBI Taxonomy" id="29299"/>
    <lineage>
        <taxon>Bacteria</taxon>
        <taxon>Bacillati</taxon>
        <taxon>Actinomycetota</taxon>
        <taxon>Actinomycetes</taxon>
        <taxon>Propionibacteriales</taxon>
        <taxon>Nocardioidaceae</taxon>
        <taxon>Nocardioides</taxon>
    </lineage>
</organism>
<protein>
    <submittedName>
        <fullName evidence="1">AAA family ATPase</fullName>
    </submittedName>
</protein>
<dbReference type="Proteomes" id="UP001589750">
    <property type="component" value="Unassembled WGS sequence"/>
</dbReference>
<accession>A0ABV5KCD2</accession>
<sequence length="164" mass="17843">MSDARLVLVNGMPGSGKSTLAERYRTDHHGVLVVEADALRRWIGGDPADHAEASRHLSLALARAHLEAGYDVVVPQLVARVDQLERFERVAADAGAELVHVVLHGGVVEARVPDEAVEHLVDYAHGLADVLERRPDVHRVVTRHGDPDAAYRDLVDLLDPDVVA</sequence>
<reference evidence="1 2" key="1">
    <citation type="submission" date="2024-09" db="EMBL/GenBank/DDBJ databases">
        <authorList>
            <person name="Sun Q."/>
            <person name="Mori K."/>
        </authorList>
    </citation>
    <scope>NUCLEOTIDE SEQUENCE [LARGE SCALE GENOMIC DNA]</scope>
    <source>
        <strain evidence="1 2">JCM 9626</strain>
    </source>
</reference>
<dbReference type="Gene3D" id="3.40.50.300">
    <property type="entry name" value="P-loop containing nucleotide triphosphate hydrolases"/>
    <property type="match status" value="1"/>
</dbReference>